<accession>A0A5B7H062</accession>
<gene>
    <name evidence="2" type="ORF">E2C01_057320</name>
</gene>
<dbReference type="AlphaFoldDB" id="A0A5B7H062"/>
<sequence>MRLHGVSGGSGTMKRVPCATWRHVQNLHLPTRALVSPNSSQTQPGHLNGGGAAEHSSATPRWTNMFSLQCLPERRRLRREAGRAGWEDCIVSHKKGGKGGMAGAAAALGTHRRLHKLPNEATFSLFSPLSSSSSSWRGPWCHVQGSA</sequence>
<protein>
    <submittedName>
        <fullName evidence="2">Uncharacterized protein</fullName>
    </submittedName>
</protein>
<comment type="caution">
    <text evidence="2">The sequence shown here is derived from an EMBL/GenBank/DDBJ whole genome shotgun (WGS) entry which is preliminary data.</text>
</comment>
<evidence type="ECO:0000256" key="1">
    <source>
        <dbReference type="SAM" id="MobiDB-lite"/>
    </source>
</evidence>
<reference evidence="2 3" key="1">
    <citation type="submission" date="2019-05" db="EMBL/GenBank/DDBJ databases">
        <title>Another draft genome of Portunus trituberculatus and its Hox gene families provides insights of decapod evolution.</title>
        <authorList>
            <person name="Jeong J.-H."/>
            <person name="Song I."/>
            <person name="Kim S."/>
            <person name="Choi T."/>
            <person name="Kim D."/>
            <person name="Ryu S."/>
            <person name="Kim W."/>
        </authorList>
    </citation>
    <scope>NUCLEOTIDE SEQUENCE [LARGE SCALE GENOMIC DNA]</scope>
    <source>
        <tissue evidence="2">Muscle</tissue>
    </source>
</reference>
<dbReference type="Proteomes" id="UP000324222">
    <property type="component" value="Unassembled WGS sequence"/>
</dbReference>
<evidence type="ECO:0000313" key="3">
    <source>
        <dbReference type="Proteomes" id="UP000324222"/>
    </source>
</evidence>
<feature type="compositionally biased region" description="Polar residues" evidence="1">
    <location>
        <begin position="36"/>
        <end position="45"/>
    </location>
</feature>
<feature type="region of interest" description="Disordered" evidence="1">
    <location>
        <begin position="35"/>
        <end position="58"/>
    </location>
</feature>
<organism evidence="2 3">
    <name type="scientific">Portunus trituberculatus</name>
    <name type="common">Swimming crab</name>
    <name type="synonym">Neptunus trituberculatus</name>
    <dbReference type="NCBI Taxonomy" id="210409"/>
    <lineage>
        <taxon>Eukaryota</taxon>
        <taxon>Metazoa</taxon>
        <taxon>Ecdysozoa</taxon>
        <taxon>Arthropoda</taxon>
        <taxon>Crustacea</taxon>
        <taxon>Multicrustacea</taxon>
        <taxon>Malacostraca</taxon>
        <taxon>Eumalacostraca</taxon>
        <taxon>Eucarida</taxon>
        <taxon>Decapoda</taxon>
        <taxon>Pleocyemata</taxon>
        <taxon>Brachyura</taxon>
        <taxon>Eubrachyura</taxon>
        <taxon>Portunoidea</taxon>
        <taxon>Portunidae</taxon>
        <taxon>Portuninae</taxon>
        <taxon>Portunus</taxon>
    </lineage>
</organism>
<keyword evidence="3" id="KW-1185">Reference proteome</keyword>
<proteinExistence type="predicted"/>
<evidence type="ECO:0000313" key="2">
    <source>
        <dbReference type="EMBL" id="MPC63226.1"/>
    </source>
</evidence>
<dbReference type="EMBL" id="VSRR010020545">
    <property type="protein sequence ID" value="MPC63226.1"/>
    <property type="molecule type" value="Genomic_DNA"/>
</dbReference>
<name>A0A5B7H062_PORTR</name>